<keyword evidence="2" id="KW-0812">Transmembrane</keyword>
<dbReference type="RefSeq" id="WP_213412278.1">
    <property type="nucleotide sequence ID" value="NZ_BOVK01000028.1"/>
</dbReference>
<feature type="transmembrane region" description="Helical" evidence="2">
    <location>
        <begin position="6"/>
        <end position="31"/>
    </location>
</feature>
<keyword evidence="2" id="KW-0472">Membrane</keyword>
<dbReference type="Proteomes" id="UP000677918">
    <property type="component" value="Unassembled WGS sequence"/>
</dbReference>
<sequence>MTWAVLGSIILFSLIKIMMTCLPTGVVEWLLNQFRVHEALRSTDVSISYGDVPLEDEDKDQMIVFFNQANLLETHYVWPGAEHLYAGNGGVPFIITMRGKSSASIRLFDGGDHIAVIKQSKRKLIAYSLGSEQLLQHMSRTSAQDTPDRACPIEEAKPSPLISARSVQ</sequence>
<evidence type="ECO:0000313" key="3">
    <source>
        <dbReference type="EMBL" id="GIQ69479.1"/>
    </source>
</evidence>
<evidence type="ECO:0000256" key="2">
    <source>
        <dbReference type="SAM" id="Phobius"/>
    </source>
</evidence>
<protein>
    <submittedName>
        <fullName evidence="3">Uncharacterized protein</fullName>
    </submittedName>
</protein>
<comment type="caution">
    <text evidence="3">The sequence shown here is derived from an EMBL/GenBank/DDBJ whole genome shotgun (WGS) entry which is preliminary data.</text>
</comment>
<reference evidence="3" key="1">
    <citation type="submission" date="2021-04" db="EMBL/GenBank/DDBJ databases">
        <title>Draft genome sequence of Xylanibacillus composti strain K13.</title>
        <authorList>
            <person name="Uke A."/>
            <person name="Chhe C."/>
            <person name="Baramee S."/>
            <person name="Kosugi A."/>
        </authorList>
    </citation>
    <scope>NUCLEOTIDE SEQUENCE</scope>
    <source>
        <strain evidence="3">K13</strain>
    </source>
</reference>
<feature type="compositionally biased region" description="Basic and acidic residues" evidence="1">
    <location>
        <begin position="146"/>
        <end position="157"/>
    </location>
</feature>
<evidence type="ECO:0000313" key="4">
    <source>
        <dbReference type="Proteomes" id="UP000677918"/>
    </source>
</evidence>
<feature type="region of interest" description="Disordered" evidence="1">
    <location>
        <begin position="141"/>
        <end position="168"/>
    </location>
</feature>
<proteinExistence type="predicted"/>
<organism evidence="3 4">
    <name type="scientific">Xylanibacillus composti</name>
    <dbReference type="NCBI Taxonomy" id="1572762"/>
    <lineage>
        <taxon>Bacteria</taxon>
        <taxon>Bacillati</taxon>
        <taxon>Bacillota</taxon>
        <taxon>Bacilli</taxon>
        <taxon>Bacillales</taxon>
        <taxon>Paenibacillaceae</taxon>
        <taxon>Xylanibacillus</taxon>
    </lineage>
</organism>
<evidence type="ECO:0000256" key="1">
    <source>
        <dbReference type="SAM" id="MobiDB-lite"/>
    </source>
</evidence>
<accession>A0A8J4H231</accession>
<dbReference type="InterPro" id="IPR019723">
    <property type="entry name" value="Uncharacterised_YfmQ"/>
</dbReference>
<dbReference type="AlphaFoldDB" id="A0A8J4H231"/>
<gene>
    <name evidence="3" type="primary">yfmQ</name>
    <name evidence="3" type="ORF">XYCOK13_23030</name>
</gene>
<name>A0A8J4H231_9BACL</name>
<dbReference type="EMBL" id="BOVK01000028">
    <property type="protein sequence ID" value="GIQ69479.1"/>
    <property type="molecule type" value="Genomic_DNA"/>
</dbReference>
<dbReference type="Pfam" id="PF10787">
    <property type="entry name" value="YfmQ"/>
    <property type="match status" value="1"/>
</dbReference>
<keyword evidence="2" id="KW-1133">Transmembrane helix</keyword>
<keyword evidence="4" id="KW-1185">Reference proteome</keyword>